<dbReference type="Proteomes" id="UP001152759">
    <property type="component" value="Chromosome 6"/>
</dbReference>
<gene>
    <name evidence="2" type="ORF">BEMITA_LOCUS9910</name>
</gene>
<keyword evidence="3" id="KW-1185">Reference proteome</keyword>
<feature type="compositionally biased region" description="Basic residues" evidence="1">
    <location>
        <begin position="827"/>
        <end position="836"/>
    </location>
</feature>
<dbReference type="AlphaFoldDB" id="A0A9P0AHG2"/>
<sequence length="1199" mass="133351">MSRNYSRDRNEFSRLSRSGQYKRLRSAEASSSSTSSENDSESSEGRQSQPVAELSAASPSASPVAGPSSVPHAHQIPCPDDSLQSIDSPGLSPASSSHSISHGSPSSFSSGPVSDVSSVLGSDSDIGDEPPDDGHDSPVDDDSSDSDGVSAVESGLRKWAIKHNETHAALGDLLKTLKDAHPGCFSQLHTDARSILHTPRAKVVLSEVPPGQYLSITITEHLTFILSLLPNNVVLLRLLFNIDGISLKTSSFSEVWVITFNLPTFPELRDTVFPVGLYGGPSKPDSVEDFLRPFVDELKGLLANGFMHNGRLVAIKLFGFDCDTPARCFILNIIGHGGYSSCIRCKTFGLHVGNKRAFPEIDAALRTDEEFRTRADTRFRPPGTSTPLLELDGLQFCADFILDPMHLLYGGIMKYLLCTWLDGSLPHKFSVQLREAFRENIKSLKIHIPDDFSRKLQEIAISKKKEKVSLKWKSKEYRLFLLYVGPAILRDFLVPPKYDHFLYLHAAITILSRQDLCANLDFRNYARQLLIHFVTKTIELYGVEFITPNFHSLIHLVDDVDRFSVHFTDFTLHALTVFAHENFLGKLKKLARGPARSLQQIANRLGELSNCKLQSKLYGTSVKPDISFQHKHNDGPLPLSYRNPQYKTLVLPDFKLSITPASSSFCRMKNKDIVKIENFAFSQELQEVVIIGKKFTDLTDHYGDPIINSSQLGIYRGKNLSNRKHWKITSVATKMWTLIFKCDAEEYDAVPSVWIITKSSAKYPTDQPITSVIDLAAAGEDLATFDPISIQVIKEKYDSFKKCSEDAWRLNAGRARASESEREPKGRGHRQKKRTSRLSSSDSNDDSCDEPTRKKSKKGGKRGRRKRLDSSDEDEDEERRRKIDEALEKVTHKTPLPTPPALTAKDSTTKKTSTPSSDVLSRPSTSTAAQLTEGVLTSKTAETDRPKTPDFLQNDQDGPIDLNTPLKNRQSSSSPPKSVQKKLNFDKNPTGQSPRKVKKPRCNLGKKIKHTCPFLFQGSTEEAVMHVLCTLSADIKSVLSHAKRSKVTAPAPGAEESEEVKEVPLPEAIANLLPCQTKEAVDEAENFLKQDIAHVETVINYFKFLCQHDSGLSKTARNILREWMVKEVQQLYSLRGGHANKKLKAGQQKKHALNKLTIYSIIQKVVKSLYAGKVANYHDLMDGTLGSLLTSSTAEPAEE</sequence>
<feature type="region of interest" description="Disordered" evidence="1">
    <location>
        <begin position="812"/>
        <end position="1001"/>
    </location>
</feature>
<name>A0A9P0AHG2_BEMTA</name>
<protein>
    <recommendedName>
        <fullName evidence="4">Transposase domain-containing protein</fullName>
    </recommendedName>
</protein>
<feature type="region of interest" description="Disordered" evidence="1">
    <location>
        <begin position="1"/>
        <end position="150"/>
    </location>
</feature>
<feature type="compositionally biased region" description="Basic and acidic residues" evidence="1">
    <location>
        <begin position="878"/>
        <end position="891"/>
    </location>
</feature>
<feature type="compositionally biased region" description="Basic residues" evidence="1">
    <location>
        <begin position="854"/>
        <end position="867"/>
    </location>
</feature>
<dbReference type="EMBL" id="OU963867">
    <property type="protein sequence ID" value="CAH0391272.1"/>
    <property type="molecule type" value="Genomic_DNA"/>
</dbReference>
<dbReference type="PANTHER" id="PTHR33053">
    <property type="entry name" value="PROTEIN, PUTATIVE-RELATED"/>
    <property type="match status" value="1"/>
</dbReference>
<feature type="compositionally biased region" description="Low complexity" evidence="1">
    <location>
        <begin position="970"/>
        <end position="982"/>
    </location>
</feature>
<feature type="compositionally biased region" description="Polar residues" evidence="1">
    <location>
        <begin position="922"/>
        <end position="940"/>
    </location>
</feature>
<feature type="compositionally biased region" description="Low complexity" evidence="1">
    <location>
        <begin position="27"/>
        <end position="37"/>
    </location>
</feature>
<proteinExistence type="predicted"/>
<evidence type="ECO:0000313" key="3">
    <source>
        <dbReference type="Proteomes" id="UP001152759"/>
    </source>
</evidence>
<feature type="compositionally biased region" description="Low complexity" evidence="1">
    <location>
        <begin position="901"/>
        <end position="918"/>
    </location>
</feature>
<evidence type="ECO:0008006" key="4">
    <source>
        <dbReference type="Google" id="ProtNLM"/>
    </source>
</evidence>
<reference evidence="2" key="1">
    <citation type="submission" date="2021-12" db="EMBL/GenBank/DDBJ databases">
        <authorList>
            <person name="King R."/>
        </authorList>
    </citation>
    <scope>NUCLEOTIDE SEQUENCE</scope>
</reference>
<feature type="compositionally biased region" description="Low complexity" evidence="1">
    <location>
        <begin position="50"/>
        <end position="73"/>
    </location>
</feature>
<organism evidence="2 3">
    <name type="scientific">Bemisia tabaci</name>
    <name type="common">Sweetpotato whitefly</name>
    <name type="synonym">Aleurodes tabaci</name>
    <dbReference type="NCBI Taxonomy" id="7038"/>
    <lineage>
        <taxon>Eukaryota</taxon>
        <taxon>Metazoa</taxon>
        <taxon>Ecdysozoa</taxon>
        <taxon>Arthropoda</taxon>
        <taxon>Hexapoda</taxon>
        <taxon>Insecta</taxon>
        <taxon>Pterygota</taxon>
        <taxon>Neoptera</taxon>
        <taxon>Paraneoptera</taxon>
        <taxon>Hemiptera</taxon>
        <taxon>Sternorrhyncha</taxon>
        <taxon>Aleyrodoidea</taxon>
        <taxon>Aleyrodidae</taxon>
        <taxon>Aleyrodinae</taxon>
        <taxon>Bemisia</taxon>
    </lineage>
</organism>
<accession>A0A9P0AHG2</accession>
<evidence type="ECO:0000256" key="1">
    <source>
        <dbReference type="SAM" id="MobiDB-lite"/>
    </source>
</evidence>
<evidence type="ECO:0000313" key="2">
    <source>
        <dbReference type="EMBL" id="CAH0391272.1"/>
    </source>
</evidence>
<feature type="compositionally biased region" description="Low complexity" evidence="1">
    <location>
        <begin position="85"/>
        <end position="124"/>
    </location>
</feature>
<feature type="compositionally biased region" description="Basic and acidic residues" evidence="1">
    <location>
        <begin position="816"/>
        <end position="826"/>
    </location>
</feature>
<feature type="compositionally biased region" description="Basic and acidic residues" evidence="1">
    <location>
        <begin position="1"/>
        <end position="14"/>
    </location>
</feature>